<name>A0A266Q6L7_9GAMM</name>
<dbReference type="EMBL" id="NHNI01000001">
    <property type="protein sequence ID" value="OZY85527.1"/>
    <property type="molecule type" value="Genomic_DNA"/>
</dbReference>
<gene>
    <name evidence="2" type="ORF">CBP51_00290</name>
</gene>
<keyword evidence="1" id="KW-0472">Membrane</keyword>
<dbReference type="Proteomes" id="UP000216101">
    <property type="component" value="Unassembled WGS sequence"/>
</dbReference>
<evidence type="ECO:0000313" key="2">
    <source>
        <dbReference type="EMBL" id="OZY85527.1"/>
    </source>
</evidence>
<keyword evidence="1" id="KW-0812">Transmembrane</keyword>
<protein>
    <submittedName>
        <fullName evidence="2">Uncharacterized protein</fullName>
    </submittedName>
</protein>
<reference evidence="3" key="1">
    <citation type="submission" date="2017-05" db="EMBL/GenBank/DDBJ databases">
        <authorList>
            <person name="Barney B.M."/>
        </authorList>
    </citation>
    <scope>NUCLEOTIDE SEQUENCE [LARGE SCALE GENOMIC DNA]</scope>
    <source>
        <strain evidence="3">PSBB022</strain>
    </source>
</reference>
<evidence type="ECO:0000313" key="3">
    <source>
        <dbReference type="Proteomes" id="UP000216101"/>
    </source>
</evidence>
<feature type="transmembrane region" description="Helical" evidence="1">
    <location>
        <begin position="33"/>
        <end position="55"/>
    </location>
</feature>
<keyword evidence="1" id="KW-1133">Transmembrane helix</keyword>
<comment type="caution">
    <text evidence="2">The sequence shown here is derived from an EMBL/GenBank/DDBJ whole genome shotgun (WGS) entry which is preliminary data.</text>
</comment>
<accession>A0A266Q6L7</accession>
<evidence type="ECO:0000256" key="1">
    <source>
        <dbReference type="SAM" id="Phobius"/>
    </source>
</evidence>
<proteinExistence type="predicted"/>
<sequence length="73" mass="8248">MIVQLERVLNETLKHLIHVGVTMKIPTQKNNKILTELVIGAVIVILMKGMFLLGVSATKQQWAPPLIEFNQQQ</sequence>
<organism evidence="2 3">
    <name type="scientific">Cellvibrio mixtus</name>
    <dbReference type="NCBI Taxonomy" id="39650"/>
    <lineage>
        <taxon>Bacteria</taxon>
        <taxon>Pseudomonadati</taxon>
        <taxon>Pseudomonadota</taxon>
        <taxon>Gammaproteobacteria</taxon>
        <taxon>Cellvibrionales</taxon>
        <taxon>Cellvibrionaceae</taxon>
        <taxon>Cellvibrio</taxon>
    </lineage>
</organism>
<keyword evidence="3" id="KW-1185">Reference proteome</keyword>
<dbReference type="AlphaFoldDB" id="A0A266Q6L7"/>